<organism evidence="3 4">
    <name type="scientific">Streptomyces mirabilis</name>
    <dbReference type="NCBI Taxonomy" id="68239"/>
    <lineage>
        <taxon>Bacteria</taxon>
        <taxon>Bacillati</taxon>
        <taxon>Actinomycetota</taxon>
        <taxon>Actinomycetes</taxon>
        <taxon>Kitasatosporales</taxon>
        <taxon>Streptomycetaceae</taxon>
        <taxon>Streptomyces</taxon>
    </lineage>
</organism>
<dbReference type="Gene3D" id="3.30.70.1290">
    <property type="entry name" value="Transposase IS200-like"/>
    <property type="match status" value="1"/>
</dbReference>
<dbReference type="SUPFAM" id="SSF143422">
    <property type="entry name" value="Transposase IS200-like"/>
    <property type="match status" value="1"/>
</dbReference>
<evidence type="ECO:0000313" key="3">
    <source>
        <dbReference type="EMBL" id="SFF62460.1"/>
    </source>
</evidence>
<feature type="region of interest" description="Disordered" evidence="1">
    <location>
        <begin position="127"/>
        <end position="167"/>
    </location>
</feature>
<sequence length="167" mass="19516">MRTGRHVVHNLHVHLVFVTKYRRKAFTDAMLTRCEEVMREVCTDFEAELKQFNAEQGHVHLLVHYPPKVQLSKLANSLKGVSSRRLRQEYDRHVHRYLWGGHFWSGSYFAGSCDGAPLTAVRQYIDNQQRPTSRGRQHSPMLTPESPQFWDGLHPHRNRRSTGQDQS</sequence>
<dbReference type="InterPro" id="IPR002686">
    <property type="entry name" value="Transposase_17"/>
</dbReference>
<dbReference type="GO" id="GO:0006313">
    <property type="term" value="P:DNA transposition"/>
    <property type="evidence" value="ECO:0007669"/>
    <property type="project" value="InterPro"/>
</dbReference>
<evidence type="ECO:0000256" key="1">
    <source>
        <dbReference type="SAM" id="MobiDB-lite"/>
    </source>
</evidence>
<dbReference type="PANTHER" id="PTHR33360">
    <property type="entry name" value="TRANSPOSASE FOR INSERTION SEQUENCE ELEMENT IS200"/>
    <property type="match status" value="1"/>
</dbReference>
<proteinExistence type="predicted"/>
<dbReference type="PANTHER" id="PTHR33360:SF2">
    <property type="entry name" value="TRANSPOSASE FOR INSERTION SEQUENCE ELEMENT IS200"/>
    <property type="match status" value="1"/>
</dbReference>
<dbReference type="NCBIfam" id="NF033573">
    <property type="entry name" value="transpos_IS200"/>
    <property type="match status" value="1"/>
</dbReference>
<dbReference type="SMART" id="SM01321">
    <property type="entry name" value="Y1_Tnp"/>
    <property type="match status" value="1"/>
</dbReference>
<dbReference type="Pfam" id="PF01797">
    <property type="entry name" value="Y1_Tnp"/>
    <property type="match status" value="1"/>
</dbReference>
<dbReference type="Proteomes" id="UP000181942">
    <property type="component" value="Unassembled WGS sequence"/>
</dbReference>
<dbReference type="EMBL" id="FONR01000009">
    <property type="protein sequence ID" value="SFF62460.1"/>
    <property type="molecule type" value="Genomic_DNA"/>
</dbReference>
<name>A0A1I2K8E4_9ACTN</name>
<protein>
    <submittedName>
        <fullName evidence="3">Putative transposase</fullName>
    </submittedName>
</protein>
<feature type="domain" description="Transposase IS200-like" evidence="2">
    <location>
        <begin position="8"/>
        <end position="128"/>
    </location>
</feature>
<evidence type="ECO:0000313" key="4">
    <source>
        <dbReference type="Proteomes" id="UP000181942"/>
    </source>
</evidence>
<reference evidence="3 4" key="1">
    <citation type="submission" date="2016-10" db="EMBL/GenBank/DDBJ databases">
        <authorList>
            <person name="de Groot N.N."/>
        </authorList>
    </citation>
    <scope>NUCLEOTIDE SEQUENCE [LARGE SCALE GENOMIC DNA]</scope>
    <source>
        <strain evidence="3 4">OK461</strain>
    </source>
</reference>
<dbReference type="GO" id="GO:0004803">
    <property type="term" value="F:transposase activity"/>
    <property type="evidence" value="ECO:0007669"/>
    <property type="project" value="InterPro"/>
</dbReference>
<gene>
    <name evidence="3" type="ORF">SAMN02787118_109363</name>
</gene>
<dbReference type="InterPro" id="IPR036515">
    <property type="entry name" value="Transposase_17_sf"/>
</dbReference>
<evidence type="ECO:0000259" key="2">
    <source>
        <dbReference type="SMART" id="SM01321"/>
    </source>
</evidence>
<accession>A0A1I2K8E4</accession>
<dbReference type="AlphaFoldDB" id="A0A1I2K8E4"/>
<dbReference type="GO" id="GO:0003677">
    <property type="term" value="F:DNA binding"/>
    <property type="evidence" value="ECO:0007669"/>
    <property type="project" value="InterPro"/>
</dbReference>